<dbReference type="Gene3D" id="1.10.10.60">
    <property type="entry name" value="Homeodomain-like"/>
    <property type="match status" value="1"/>
</dbReference>
<comment type="caution">
    <text evidence="1">The sequence shown here is derived from an EMBL/GenBank/DDBJ whole genome shotgun (WGS) entry which is preliminary data.</text>
</comment>
<dbReference type="EMBL" id="JADFFK010000001">
    <property type="protein sequence ID" value="MBE9635762.1"/>
    <property type="molecule type" value="Genomic_DNA"/>
</dbReference>
<keyword evidence="2" id="KW-1185">Reference proteome</keyword>
<protein>
    <recommendedName>
        <fullName evidence="3">Homeodomain-like domain-containing protein</fullName>
    </recommendedName>
</protein>
<evidence type="ECO:0000313" key="1">
    <source>
        <dbReference type="EMBL" id="MBE9635762.1"/>
    </source>
</evidence>
<accession>A0ABR9WWX6</accession>
<name>A0ABR9WWX6_9RHOB</name>
<reference evidence="1 2" key="1">
    <citation type="journal article" date="2021" name="Int. J. Syst. Evol. Microbiol.">
        <title>Salipiger mangrovisoli sp. nov., isolated from mangrove soil and the proposal for the reclassification of Paraphaeobacter pallidus as Salipiger pallidus comb. nov.</title>
        <authorList>
            <person name="Du J."/>
            <person name="Liu Y."/>
            <person name="Pei T."/>
            <person name="Deng M.R."/>
            <person name="Zhu H."/>
        </authorList>
    </citation>
    <scope>NUCLEOTIDE SEQUENCE [LARGE SCALE GENOMIC DNA]</scope>
    <source>
        <strain evidence="1 2">6D45A</strain>
    </source>
</reference>
<evidence type="ECO:0000313" key="2">
    <source>
        <dbReference type="Proteomes" id="UP000607796"/>
    </source>
</evidence>
<proteinExistence type="predicted"/>
<dbReference type="Proteomes" id="UP000607796">
    <property type="component" value="Unassembled WGS sequence"/>
</dbReference>
<dbReference type="RefSeq" id="WP_194133066.1">
    <property type="nucleotide sequence ID" value="NZ_JADFFK010000001.1"/>
</dbReference>
<organism evidence="1 2">
    <name type="scientific">Salipiger mangrovisoli</name>
    <dbReference type="NCBI Taxonomy" id="2865933"/>
    <lineage>
        <taxon>Bacteria</taxon>
        <taxon>Pseudomonadati</taxon>
        <taxon>Pseudomonadota</taxon>
        <taxon>Alphaproteobacteria</taxon>
        <taxon>Rhodobacterales</taxon>
        <taxon>Roseobacteraceae</taxon>
        <taxon>Salipiger</taxon>
    </lineage>
</organism>
<sequence>MGEFDAAEAEKKLRRYWKRGWSDARIAVELGRGRTWVRNFRNGLGLAPVGVLLKVTDERLRELHGRGLTDVEISKAAKVTTSTVESRRRSLGLAPNGVASGRPSGPAHFTEEHFRELHGEGLVDGDMAYQLGVSKDTVQCWRKRYGLAPNMRKTLEQVETAARDELLSRAARMAFALAPEDARILKMLEPILAAEMRAVAA</sequence>
<gene>
    <name evidence="1" type="ORF">IQ782_02800</name>
</gene>
<evidence type="ECO:0008006" key="3">
    <source>
        <dbReference type="Google" id="ProtNLM"/>
    </source>
</evidence>